<dbReference type="AlphaFoldDB" id="A0A2T0WQN3"/>
<dbReference type="Gene3D" id="3.30.1150.10">
    <property type="match status" value="1"/>
</dbReference>
<feature type="transmembrane region" description="Helical" evidence="10">
    <location>
        <begin position="6"/>
        <end position="25"/>
    </location>
</feature>
<evidence type="ECO:0000256" key="7">
    <source>
        <dbReference type="ARBA" id="ARBA00022927"/>
    </source>
</evidence>
<dbReference type="EMBL" id="PVTR01000003">
    <property type="protein sequence ID" value="PRY89023.1"/>
    <property type="molecule type" value="Genomic_DNA"/>
</dbReference>
<evidence type="ECO:0000256" key="3">
    <source>
        <dbReference type="ARBA" id="ARBA00022448"/>
    </source>
</evidence>
<name>A0A2T0WQN3_9BACT</name>
<keyword evidence="13" id="KW-1185">Reference proteome</keyword>
<feature type="transmembrane region" description="Helical" evidence="10">
    <location>
        <begin position="261"/>
        <end position="282"/>
    </location>
</feature>
<gene>
    <name evidence="12" type="ORF">CLW00_103143</name>
</gene>
<dbReference type="NCBIfam" id="TIGR01352">
    <property type="entry name" value="tonB_Cterm"/>
    <property type="match status" value="1"/>
</dbReference>
<comment type="caution">
    <text evidence="12">The sequence shown here is derived from an EMBL/GenBank/DDBJ whole genome shotgun (WGS) entry which is preliminary data.</text>
</comment>
<evidence type="ECO:0000256" key="9">
    <source>
        <dbReference type="ARBA" id="ARBA00023136"/>
    </source>
</evidence>
<dbReference type="PRINTS" id="PR01374">
    <property type="entry name" value="TONBPROTEIN"/>
</dbReference>
<evidence type="ECO:0000313" key="13">
    <source>
        <dbReference type="Proteomes" id="UP000238157"/>
    </source>
</evidence>
<sequence length="414" mass="47507">MSQLFNYLWEASLALFLLYGFYKIFLSRLTFFTWNRAYLLGALVFAMVLPFLSFSTSNTTTLVPEILTYSLPEFQFSGKESGSGSIGFLHFLLIIYLTGFIWKISMLLIGLLVTFKRIYQSEKIEKNGLCFVINPEFQPSSFFHFVFLPHYDEQDAEQKPIVYHEAVHVKKLHTLDLLVLQIANAILWSHPIWSFYEANLREVHEFEADQEVTSTYSKTAYAKLLLGLLITESNGQLVNNFNHFQTKKRIKMMMNSKKSKAIQKSVFLLAIPLMAALLLVFACETEKEESFAETLEIPMELEKQNAASTEIFDVVEDSPEFKGGWEAWSKFLSENLHYPEQAKKAGIEGKVFVVFEIQPDGRVTNPEILRGIGGGCDEEALRVIRQSPDWIPGKQRGKEVAVRMRVPIRFKLSE</sequence>
<dbReference type="Proteomes" id="UP000238157">
    <property type="component" value="Unassembled WGS sequence"/>
</dbReference>
<dbReference type="GO" id="GO:0031992">
    <property type="term" value="F:energy transducer activity"/>
    <property type="evidence" value="ECO:0007669"/>
    <property type="project" value="InterPro"/>
</dbReference>
<reference evidence="12 13" key="1">
    <citation type="submission" date="2018-03" db="EMBL/GenBank/DDBJ databases">
        <title>Genomic Encyclopedia of Archaeal and Bacterial Type Strains, Phase II (KMG-II): from individual species to whole genera.</title>
        <authorList>
            <person name="Goeker M."/>
        </authorList>
    </citation>
    <scope>NUCLEOTIDE SEQUENCE [LARGE SCALE GENOMIC DNA]</scope>
    <source>
        <strain evidence="12 13">DSM 27929</strain>
    </source>
</reference>
<dbReference type="PANTHER" id="PTHR33446">
    <property type="entry name" value="PROTEIN TONB-RELATED"/>
    <property type="match status" value="1"/>
</dbReference>
<accession>A0A2T0WQN3</accession>
<dbReference type="GO" id="GO:0055085">
    <property type="term" value="P:transmembrane transport"/>
    <property type="evidence" value="ECO:0007669"/>
    <property type="project" value="InterPro"/>
</dbReference>
<dbReference type="PANTHER" id="PTHR33446:SF2">
    <property type="entry name" value="PROTEIN TONB"/>
    <property type="match status" value="1"/>
</dbReference>
<dbReference type="InterPro" id="IPR006260">
    <property type="entry name" value="TonB/TolA_C"/>
</dbReference>
<dbReference type="InterPro" id="IPR037682">
    <property type="entry name" value="TonB_C"/>
</dbReference>
<feature type="domain" description="TonB C-terminal" evidence="11">
    <location>
        <begin position="323"/>
        <end position="414"/>
    </location>
</feature>
<evidence type="ECO:0000256" key="5">
    <source>
        <dbReference type="ARBA" id="ARBA00022519"/>
    </source>
</evidence>
<keyword evidence="8 10" id="KW-1133">Transmembrane helix</keyword>
<keyword evidence="7" id="KW-0653">Protein transport</keyword>
<dbReference type="InterPro" id="IPR008756">
    <property type="entry name" value="Peptidase_M56"/>
</dbReference>
<evidence type="ECO:0000256" key="2">
    <source>
        <dbReference type="ARBA" id="ARBA00006555"/>
    </source>
</evidence>
<dbReference type="RefSeq" id="WP_106132813.1">
    <property type="nucleotide sequence ID" value="NZ_PVTR01000003.1"/>
</dbReference>
<dbReference type="Pfam" id="PF03544">
    <property type="entry name" value="TonB_C"/>
    <property type="match status" value="1"/>
</dbReference>
<dbReference type="InterPro" id="IPR051045">
    <property type="entry name" value="TonB-dependent_transducer"/>
</dbReference>
<evidence type="ECO:0000256" key="1">
    <source>
        <dbReference type="ARBA" id="ARBA00004383"/>
    </source>
</evidence>
<evidence type="ECO:0000259" key="11">
    <source>
        <dbReference type="PROSITE" id="PS52015"/>
    </source>
</evidence>
<keyword evidence="4" id="KW-1003">Cell membrane</keyword>
<evidence type="ECO:0000313" key="12">
    <source>
        <dbReference type="EMBL" id="PRY89023.1"/>
    </source>
</evidence>
<dbReference type="OrthoDB" id="9812355at2"/>
<evidence type="ECO:0000256" key="4">
    <source>
        <dbReference type="ARBA" id="ARBA00022475"/>
    </source>
</evidence>
<dbReference type="GO" id="GO:0030288">
    <property type="term" value="C:outer membrane-bounded periplasmic space"/>
    <property type="evidence" value="ECO:0007669"/>
    <property type="project" value="InterPro"/>
</dbReference>
<protein>
    <submittedName>
        <fullName evidence="12">TonB family protein</fullName>
    </submittedName>
</protein>
<evidence type="ECO:0000256" key="6">
    <source>
        <dbReference type="ARBA" id="ARBA00022692"/>
    </source>
</evidence>
<dbReference type="SUPFAM" id="SSF74653">
    <property type="entry name" value="TolA/TonB C-terminal domain"/>
    <property type="match status" value="1"/>
</dbReference>
<keyword evidence="5" id="KW-0997">Cell inner membrane</keyword>
<feature type="transmembrane region" description="Helical" evidence="10">
    <location>
        <begin position="37"/>
        <end position="54"/>
    </location>
</feature>
<organism evidence="12 13">
    <name type="scientific">Mongoliibacter ruber</name>
    <dbReference type="NCBI Taxonomy" id="1750599"/>
    <lineage>
        <taxon>Bacteria</taxon>
        <taxon>Pseudomonadati</taxon>
        <taxon>Bacteroidota</taxon>
        <taxon>Cytophagia</taxon>
        <taxon>Cytophagales</taxon>
        <taxon>Cyclobacteriaceae</taxon>
        <taxon>Mongoliibacter</taxon>
    </lineage>
</organism>
<dbReference type="PROSITE" id="PS52015">
    <property type="entry name" value="TONB_CTD"/>
    <property type="match status" value="1"/>
</dbReference>
<keyword evidence="9 10" id="KW-0472">Membrane</keyword>
<evidence type="ECO:0000256" key="8">
    <source>
        <dbReference type="ARBA" id="ARBA00022989"/>
    </source>
</evidence>
<dbReference type="GO" id="GO:0015031">
    <property type="term" value="P:protein transport"/>
    <property type="evidence" value="ECO:0007669"/>
    <property type="project" value="UniProtKB-KW"/>
</dbReference>
<dbReference type="InterPro" id="IPR003538">
    <property type="entry name" value="TonB"/>
</dbReference>
<proteinExistence type="inferred from homology"/>
<comment type="subcellular location">
    <subcellularLocation>
        <location evidence="1">Cell inner membrane</location>
        <topology evidence="1">Single-pass membrane protein</topology>
        <orientation evidence="1">Periplasmic side</orientation>
    </subcellularLocation>
</comment>
<comment type="similarity">
    <text evidence="2">Belongs to the TonB family.</text>
</comment>
<dbReference type="GO" id="GO:0015891">
    <property type="term" value="P:siderophore transport"/>
    <property type="evidence" value="ECO:0007669"/>
    <property type="project" value="InterPro"/>
</dbReference>
<dbReference type="Pfam" id="PF05569">
    <property type="entry name" value="Peptidase_M56"/>
    <property type="match status" value="1"/>
</dbReference>
<dbReference type="GO" id="GO:0098797">
    <property type="term" value="C:plasma membrane protein complex"/>
    <property type="evidence" value="ECO:0007669"/>
    <property type="project" value="TreeGrafter"/>
</dbReference>
<keyword evidence="6 10" id="KW-0812">Transmembrane</keyword>
<feature type="transmembrane region" description="Helical" evidence="10">
    <location>
        <begin position="88"/>
        <end position="113"/>
    </location>
</feature>
<keyword evidence="3" id="KW-0813">Transport</keyword>
<evidence type="ECO:0000256" key="10">
    <source>
        <dbReference type="SAM" id="Phobius"/>
    </source>
</evidence>